<dbReference type="Proteomes" id="UP000607653">
    <property type="component" value="Unassembled WGS sequence"/>
</dbReference>
<dbReference type="EMBL" id="DUZY01000005">
    <property type="protein sequence ID" value="DAD39916.1"/>
    <property type="molecule type" value="Genomic_DNA"/>
</dbReference>
<dbReference type="AlphaFoldDB" id="A0A822ZA56"/>
<protein>
    <submittedName>
        <fullName evidence="1">Uncharacterized protein</fullName>
    </submittedName>
</protein>
<keyword evidence="2" id="KW-1185">Reference proteome</keyword>
<gene>
    <name evidence="1" type="ORF">HUJ06_014239</name>
</gene>
<comment type="caution">
    <text evidence="1">The sequence shown here is derived from an EMBL/GenBank/DDBJ whole genome shotgun (WGS) entry which is preliminary data.</text>
</comment>
<organism evidence="1 2">
    <name type="scientific">Nelumbo nucifera</name>
    <name type="common">Sacred lotus</name>
    <dbReference type="NCBI Taxonomy" id="4432"/>
    <lineage>
        <taxon>Eukaryota</taxon>
        <taxon>Viridiplantae</taxon>
        <taxon>Streptophyta</taxon>
        <taxon>Embryophyta</taxon>
        <taxon>Tracheophyta</taxon>
        <taxon>Spermatophyta</taxon>
        <taxon>Magnoliopsida</taxon>
        <taxon>Proteales</taxon>
        <taxon>Nelumbonaceae</taxon>
        <taxon>Nelumbo</taxon>
    </lineage>
</organism>
<accession>A0A822ZA56</accession>
<name>A0A822ZA56_NELNU</name>
<proteinExistence type="predicted"/>
<evidence type="ECO:0000313" key="1">
    <source>
        <dbReference type="EMBL" id="DAD39916.1"/>
    </source>
</evidence>
<evidence type="ECO:0000313" key="2">
    <source>
        <dbReference type="Proteomes" id="UP000607653"/>
    </source>
</evidence>
<reference evidence="1 2" key="1">
    <citation type="journal article" date="2020" name="Mol. Biol. Evol.">
        <title>Distinct Expression and Methylation Patterns for Genes with Different Fates following a Single Whole-Genome Duplication in Flowering Plants.</title>
        <authorList>
            <person name="Shi T."/>
            <person name="Rahmani R.S."/>
            <person name="Gugger P.F."/>
            <person name="Wang M."/>
            <person name="Li H."/>
            <person name="Zhang Y."/>
            <person name="Li Z."/>
            <person name="Wang Q."/>
            <person name="Van de Peer Y."/>
            <person name="Marchal K."/>
            <person name="Chen J."/>
        </authorList>
    </citation>
    <scope>NUCLEOTIDE SEQUENCE [LARGE SCALE GENOMIC DNA]</scope>
    <source>
        <tissue evidence="1">Leaf</tissue>
    </source>
</reference>
<sequence length="87" mass="9990">MLSSLSSANMLIPDDMEFQSRDMLNYTTSDESVKIQKDSEVRLKRVDATEIRMMLGVLMAFLFDGPNFCRATIYVHHAIIVCHFVPF</sequence>